<feature type="region of interest" description="Disordered" evidence="1">
    <location>
        <begin position="61"/>
        <end position="86"/>
    </location>
</feature>
<accession>A0A067TAC3</accession>
<proteinExistence type="predicted"/>
<dbReference type="OrthoDB" id="3060221at2759"/>
<dbReference type="EMBL" id="KL142380">
    <property type="protein sequence ID" value="KDR75923.1"/>
    <property type="molecule type" value="Genomic_DNA"/>
</dbReference>
<evidence type="ECO:0000313" key="2">
    <source>
        <dbReference type="EMBL" id="KDR75923.1"/>
    </source>
</evidence>
<keyword evidence="3" id="KW-1185">Reference proteome</keyword>
<name>A0A067TAC3_GALM3</name>
<dbReference type="AlphaFoldDB" id="A0A067TAC3"/>
<dbReference type="HOGENOM" id="CLU_552135_0_0_1"/>
<organism evidence="2 3">
    <name type="scientific">Galerina marginata (strain CBS 339.88)</name>
    <dbReference type="NCBI Taxonomy" id="685588"/>
    <lineage>
        <taxon>Eukaryota</taxon>
        <taxon>Fungi</taxon>
        <taxon>Dikarya</taxon>
        <taxon>Basidiomycota</taxon>
        <taxon>Agaricomycotina</taxon>
        <taxon>Agaricomycetes</taxon>
        <taxon>Agaricomycetidae</taxon>
        <taxon>Agaricales</taxon>
        <taxon>Agaricineae</taxon>
        <taxon>Strophariaceae</taxon>
        <taxon>Galerina</taxon>
    </lineage>
</organism>
<reference evidence="3" key="1">
    <citation type="journal article" date="2014" name="Proc. Natl. Acad. Sci. U.S.A.">
        <title>Extensive sampling of basidiomycete genomes demonstrates inadequacy of the white-rot/brown-rot paradigm for wood decay fungi.</title>
        <authorList>
            <person name="Riley R."/>
            <person name="Salamov A.A."/>
            <person name="Brown D.W."/>
            <person name="Nagy L.G."/>
            <person name="Floudas D."/>
            <person name="Held B.W."/>
            <person name="Levasseur A."/>
            <person name="Lombard V."/>
            <person name="Morin E."/>
            <person name="Otillar R."/>
            <person name="Lindquist E.A."/>
            <person name="Sun H."/>
            <person name="LaButti K.M."/>
            <person name="Schmutz J."/>
            <person name="Jabbour D."/>
            <person name="Luo H."/>
            <person name="Baker S.E."/>
            <person name="Pisabarro A.G."/>
            <person name="Walton J.D."/>
            <person name="Blanchette R.A."/>
            <person name="Henrissat B."/>
            <person name="Martin F."/>
            <person name="Cullen D."/>
            <person name="Hibbett D.S."/>
            <person name="Grigoriev I.V."/>
        </authorList>
    </citation>
    <scope>NUCLEOTIDE SEQUENCE [LARGE SCALE GENOMIC DNA]</scope>
    <source>
        <strain evidence="3">CBS 339.88</strain>
    </source>
</reference>
<feature type="compositionally biased region" description="Polar residues" evidence="1">
    <location>
        <begin position="71"/>
        <end position="86"/>
    </location>
</feature>
<gene>
    <name evidence="2" type="ORF">GALMADRAFT_515931</name>
</gene>
<feature type="region of interest" description="Disordered" evidence="1">
    <location>
        <begin position="168"/>
        <end position="225"/>
    </location>
</feature>
<feature type="compositionally biased region" description="Pro residues" evidence="1">
    <location>
        <begin position="340"/>
        <end position="353"/>
    </location>
</feature>
<evidence type="ECO:0000256" key="1">
    <source>
        <dbReference type="SAM" id="MobiDB-lite"/>
    </source>
</evidence>
<feature type="compositionally biased region" description="Polar residues" evidence="1">
    <location>
        <begin position="174"/>
        <end position="190"/>
    </location>
</feature>
<evidence type="ECO:0000313" key="3">
    <source>
        <dbReference type="Proteomes" id="UP000027222"/>
    </source>
</evidence>
<feature type="region of interest" description="Disordered" evidence="1">
    <location>
        <begin position="321"/>
        <end position="368"/>
    </location>
</feature>
<protein>
    <submittedName>
        <fullName evidence="2">Uncharacterized protein</fullName>
    </submittedName>
</protein>
<sequence>MSLTRKHPLRLLLPPAMRSSPSENCIIHESDIEIETQVAEHPRMEYRQGAIIPEDGVFDVFGPNGHKRSTSRSLQPSGYRPSVSNSSLVEDADAPYTDISPAPLPFSRSPSGPGCCPSILTKFSLENSNAAYIDDSSGHFSLHPPFSTPGPGLSSLLGSSADSTTAFSRFVPSPKTNSSPTYYSDSNSRSLDPHVLDSSSDSGHFADILEPNADCTNDSESDPLPPDIVSNPLFSGIYATPGPRYCLSRPVYFGSPTEDPLVSGEQSDFGPYDDIDFQWKPFDRKQLVVPAISKRMSFACPTDETPNSAFRIHQDVNILSTRPKTSERSMLPKQSLSVPPVSPSPFRFSPPPEAFGDQKGVPEPQEASQRSTILTAANPAFAPVPGIYISPLGCQAPLPSPRSSLTRERNYDIASTLPSEHTFGGTVTLTDFLMNSAMDAQNDRYEHSQVSNDSIESWD</sequence>
<dbReference type="Proteomes" id="UP000027222">
    <property type="component" value="Unassembled WGS sequence"/>
</dbReference>